<dbReference type="InterPro" id="IPR036291">
    <property type="entry name" value="NAD(P)-bd_dom_sf"/>
</dbReference>
<evidence type="ECO:0000259" key="1">
    <source>
        <dbReference type="Pfam" id="PF01488"/>
    </source>
</evidence>
<dbReference type="InterPro" id="IPR006151">
    <property type="entry name" value="Shikm_DH/Glu-tRNA_Rdtase"/>
</dbReference>
<dbReference type="Proteomes" id="UP001243623">
    <property type="component" value="Chromosome"/>
</dbReference>
<keyword evidence="3" id="KW-1185">Reference proteome</keyword>
<proteinExistence type="predicted"/>
<evidence type="ECO:0000313" key="2">
    <source>
        <dbReference type="EMBL" id="WIW69974.1"/>
    </source>
</evidence>
<dbReference type="KEGG" id="sgbi:P3F81_08635"/>
<feature type="domain" description="Quinate/shikimate 5-dehydrogenase/glutamyl-tRNA reductase" evidence="1">
    <location>
        <begin position="138"/>
        <end position="257"/>
    </location>
</feature>
<dbReference type="Gene3D" id="3.40.50.720">
    <property type="entry name" value="NAD(P)-binding Rossmann-like Domain"/>
    <property type="match status" value="1"/>
</dbReference>
<dbReference type="Pfam" id="PF01488">
    <property type="entry name" value="Shikimate_DH"/>
    <property type="match status" value="1"/>
</dbReference>
<dbReference type="EMBL" id="CP120678">
    <property type="protein sequence ID" value="WIW69974.1"/>
    <property type="molecule type" value="Genomic_DNA"/>
</dbReference>
<dbReference type="AlphaFoldDB" id="A0A9Y2AH44"/>
<protein>
    <submittedName>
        <fullName evidence="2">Shikimate dehydrogenase</fullName>
    </submittedName>
</protein>
<organism evidence="2 3">
    <name type="scientific">Selenobaculum gibii</name>
    <dbReference type="NCBI Taxonomy" id="3054208"/>
    <lineage>
        <taxon>Bacteria</taxon>
        <taxon>Bacillati</taxon>
        <taxon>Bacillota</taxon>
        <taxon>Negativicutes</taxon>
        <taxon>Selenomonadales</taxon>
        <taxon>Selenomonadaceae</taxon>
        <taxon>Selenobaculum</taxon>
    </lineage>
</organism>
<dbReference type="SUPFAM" id="SSF51735">
    <property type="entry name" value="NAD(P)-binding Rossmann-fold domains"/>
    <property type="match status" value="1"/>
</dbReference>
<reference evidence="2" key="1">
    <citation type="submission" date="2023-03" db="EMBL/GenBank/DDBJ databases">
        <title>Selenobaculum gbiensis gen. nov. sp. nov., a new bacterium isolated from the gut microbiota of IBD patient.</title>
        <authorList>
            <person name="Yeo S."/>
            <person name="Park H."/>
            <person name="Huh C.S."/>
        </authorList>
    </citation>
    <scope>NUCLEOTIDE SEQUENCE</scope>
    <source>
        <strain evidence="2">ICN-92133</strain>
    </source>
</reference>
<sequence>MEQFAFVVHPLSPEDLIHKFSYAKYCPPELLEYFMRWLPPLKVSKISGVKSKYNQVEGNFVACPLTSKQILELPQEYVIKKIIKTGKLAEKLGAKILGLGAFTSVVGDAGITIAKNLSIPVTTGNSYTVATAIEGTKLAAKLMEIDLYNANVLILGATGSIGAACACILADEVRALTLAARNVNKLEKLANKIFREHGVAVRVTNQIQSAVKKADIIITVTSAVDSIIMPEDLKTGAIVCDVARPRNVSKLVNEIRDDVLVIEGGVVEIPGDIDFGINFGFPVNTAYACIAETMILALEKRYENFTIGRDLTVKQIKVIGGLAKKHGFKLAGLRSFEKPVTLEKIEAIKAKLKNVKKTIQDVG</sequence>
<gene>
    <name evidence="2" type="ORF">P3F81_08635</name>
</gene>
<accession>A0A9Y2AH44</accession>
<name>A0A9Y2AH44_9FIRM</name>
<dbReference type="RefSeq" id="WP_147670561.1">
    <property type="nucleotide sequence ID" value="NZ_CP120678.1"/>
</dbReference>
<evidence type="ECO:0000313" key="3">
    <source>
        <dbReference type="Proteomes" id="UP001243623"/>
    </source>
</evidence>